<evidence type="ECO:0000313" key="2">
    <source>
        <dbReference type="EMBL" id="VDK24667.1"/>
    </source>
</evidence>
<reference evidence="4" key="1">
    <citation type="submission" date="2017-02" db="UniProtKB">
        <authorList>
            <consortium name="WormBaseParasite"/>
        </authorList>
    </citation>
    <scope>IDENTIFICATION</scope>
</reference>
<protein>
    <submittedName>
        <fullName evidence="4">HMG box domain-containing protein</fullName>
    </submittedName>
</protein>
<feature type="region of interest" description="Disordered" evidence="1">
    <location>
        <begin position="20"/>
        <end position="102"/>
    </location>
</feature>
<accession>A0A0M3JBV0</accession>
<gene>
    <name evidence="2" type="ORF">ASIM_LOCUS4882</name>
</gene>
<keyword evidence="3" id="KW-1185">Reference proteome</keyword>
<dbReference type="WBParaSite" id="ASIM_0000507801-mRNA-1">
    <property type="protein sequence ID" value="ASIM_0000507801-mRNA-1"/>
    <property type="gene ID" value="ASIM_0000507801"/>
</dbReference>
<dbReference type="AlphaFoldDB" id="A0A0M3JBV0"/>
<name>A0A0M3JBV0_ANISI</name>
<evidence type="ECO:0000313" key="3">
    <source>
        <dbReference type="Proteomes" id="UP000267096"/>
    </source>
</evidence>
<sequence>MDRDFEQKWKKMIDSDKRQLYSDMRSLSTMSQNEETALDSNVRTAEQQSSTESSTKSEGTMTDVHEKKEWGDPRGEIDFNPIDSRGYISKGIQVRGQVKENR</sequence>
<dbReference type="EMBL" id="UYRR01009042">
    <property type="protein sequence ID" value="VDK24667.1"/>
    <property type="molecule type" value="Genomic_DNA"/>
</dbReference>
<proteinExistence type="predicted"/>
<feature type="compositionally biased region" description="Polar residues" evidence="1">
    <location>
        <begin position="25"/>
        <end position="43"/>
    </location>
</feature>
<dbReference type="Proteomes" id="UP000267096">
    <property type="component" value="Unassembled WGS sequence"/>
</dbReference>
<feature type="compositionally biased region" description="Low complexity" evidence="1">
    <location>
        <begin position="44"/>
        <end position="62"/>
    </location>
</feature>
<feature type="compositionally biased region" description="Basic and acidic residues" evidence="1">
    <location>
        <begin position="63"/>
        <end position="77"/>
    </location>
</feature>
<evidence type="ECO:0000313" key="4">
    <source>
        <dbReference type="WBParaSite" id="ASIM_0000507801-mRNA-1"/>
    </source>
</evidence>
<organism evidence="4">
    <name type="scientific">Anisakis simplex</name>
    <name type="common">Herring worm</name>
    <dbReference type="NCBI Taxonomy" id="6269"/>
    <lineage>
        <taxon>Eukaryota</taxon>
        <taxon>Metazoa</taxon>
        <taxon>Ecdysozoa</taxon>
        <taxon>Nematoda</taxon>
        <taxon>Chromadorea</taxon>
        <taxon>Rhabditida</taxon>
        <taxon>Spirurina</taxon>
        <taxon>Ascaridomorpha</taxon>
        <taxon>Ascaridoidea</taxon>
        <taxon>Anisakidae</taxon>
        <taxon>Anisakis</taxon>
        <taxon>Anisakis simplex complex</taxon>
    </lineage>
</organism>
<reference evidence="2 3" key="2">
    <citation type="submission" date="2018-11" db="EMBL/GenBank/DDBJ databases">
        <authorList>
            <consortium name="Pathogen Informatics"/>
        </authorList>
    </citation>
    <scope>NUCLEOTIDE SEQUENCE [LARGE SCALE GENOMIC DNA]</scope>
</reference>
<evidence type="ECO:0000256" key="1">
    <source>
        <dbReference type="SAM" id="MobiDB-lite"/>
    </source>
</evidence>
<dbReference type="OrthoDB" id="5843434at2759"/>